<accession>A0A271J3Q1</accession>
<dbReference type="Proteomes" id="UP000216339">
    <property type="component" value="Unassembled WGS sequence"/>
</dbReference>
<dbReference type="RefSeq" id="WP_095511745.1">
    <property type="nucleotide sequence ID" value="NZ_MQWD01000001.1"/>
</dbReference>
<sequence>MTTETAPPDLVDQITERATDVRRRIAEAADRAGRDAEAVTLVAVTKTHPLETVRAAIAAGLRDLGENRVQELVDKSDAIPGEADGGDVRWHLIGSLQRNKARDAAARADLFHALDSVRLAKALEKKAADAGRVLPVLVQVNISGEDAKHGVEPEDAYDLLQTAAERGHLRPVGLMGMAAIAEDDDDLERVVRPAFRTLRQLYEGSPIPLSVLSMGMSGDYEVAVEEGATHVRVGSALFGPR</sequence>
<keyword evidence="1 2" id="KW-0663">Pyridoxal phosphate</keyword>
<dbReference type="PIRSF" id="PIRSF004848">
    <property type="entry name" value="YBL036c_PLPDEIII"/>
    <property type="match status" value="1"/>
</dbReference>
<comment type="cofactor">
    <cofactor evidence="3">
        <name>pyridoxal 5'-phosphate</name>
        <dbReference type="ChEBI" id="CHEBI:597326"/>
    </cofactor>
</comment>
<dbReference type="InterPro" id="IPR001608">
    <property type="entry name" value="Ala_racemase_N"/>
</dbReference>
<dbReference type="Gene3D" id="3.20.20.10">
    <property type="entry name" value="Alanine racemase"/>
    <property type="match status" value="1"/>
</dbReference>
<dbReference type="NCBIfam" id="TIGR00044">
    <property type="entry name" value="YggS family pyridoxal phosphate-dependent enzyme"/>
    <property type="match status" value="1"/>
</dbReference>
<comment type="similarity">
    <text evidence="2 4">Belongs to the pyridoxal phosphate-binding protein YggS/PROSC family.</text>
</comment>
<dbReference type="GO" id="GO:0030170">
    <property type="term" value="F:pyridoxal phosphate binding"/>
    <property type="evidence" value="ECO:0007669"/>
    <property type="project" value="UniProtKB-UniRule"/>
</dbReference>
<comment type="function">
    <text evidence="2">Pyridoxal 5'-phosphate (PLP)-binding protein, which is involved in PLP homeostasis.</text>
</comment>
<evidence type="ECO:0000256" key="3">
    <source>
        <dbReference type="PIRSR" id="PIRSR004848-1"/>
    </source>
</evidence>
<dbReference type="OrthoDB" id="9804072at2"/>
<evidence type="ECO:0000256" key="4">
    <source>
        <dbReference type="RuleBase" id="RU004514"/>
    </source>
</evidence>
<evidence type="ECO:0000313" key="7">
    <source>
        <dbReference type="Proteomes" id="UP000216339"/>
    </source>
</evidence>
<feature type="modified residue" description="N6-(pyridoxal phosphate)lysine" evidence="2 3">
    <location>
        <position position="46"/>
    </location>
</feature>
<dbReference type="InterPro" id="IPR029066">
    <property type="entry name" value="PLP-binding_barrel"/>
</dbReference>
<dbReference type="Pfam" id="PF01168">
    <property type="entry name" value="Ala_racemase_N"/>
    <property type="match status" value="1"/>
</dbReference>
<name>A0A271J3Q1_9BACT</name>
<dbReference type="FunFam" id="3.20.20.10:FF:000018">
    <property type="entry name" value="Pyridoxal phosphate homeostasis protein"/>
    <property type="match status" value="1"/>
</dbReference>
<evidence type="ECO:0000259" key="5">
    <source>
        <dbReference type="Pfam" id="PF01168"/>
    </source>
</evidence>
<proteinExistence type="inferred from homology"/>
<dbReference type="EMBL" id="MQWD01000001">
    <property type="protein sequence ID" value="PAP78073.1"/>
    <property type="molecule type" value="Genomic_DNA"/>
</dbReference>
<gene>
    <name evidence="6" type="ORF">BSZ37_17330</name>
</gene>
<reference evidence="6 7" key="1">
    <citation type="submission" date="2016-11" db="EMBL/GenBank/DDBJ databases">
        <title>Study of marine rhodopsin-containing bacteria.</title>
        <authorList>
            <person name="Yoshizawa S."/>
            <person name="Kumagai Y."/>
            <person name="Kogure K."/>
        </authorList>
    </citation>
    <scope>NUCLEOTIDE SEQUENCE [LARGE SCALE GENOMIC DNA]</scope>
    <source>
        <strain evidence="6 7">SAORIC-28</strain>
    </source>
</reference>
<dbReference type="PANTHER" id="PTHR10146:SF14">
    <property type="entry name" value="PYRIDOXAL PHOSPHATE HOMEOSTASIS PROTEIN"/>
    <property type="match status" value="1"/>
</dbReference>
<dbReference type="HAMAP" id="MF_02087">
    <property type="entry name" value="PLP_homeostasis"/>
    <property type="match status" value="1"/>
</dbReference>
<keyword evidence="7" id="KW-1185">Reference proteome</keyword>
<protein>
    <recommendedName>
        <fullName evidence="2">Pyridoxal phosphate homeostasis protein</fullName>
        <shortName evidence="2">PLP homeostasis protein</shortName>
    </recommendedName>
</protein>
<comment type="caution">
    <text evidence="6">The sequence shown here is derived from an EMBL/GenBank/DDBJ whole genome shotgun (WGS) entry which is preliminary data.</text>
</comment>
<dbReference type="SUPFAM" id="SSF51419">
    <property type="entry name" value="PLP-binding barrel"/>
    <property type="match status" value="1"/>
</dbReference>
<dbReference type="AlphaFoldDB" id="A0A271J3Q1"/>
<dbReference type="InterPro" id="IPR011078">
    <property type="entry name" value="PyrdxlP_homeostasis"/>
</dbReference>
<evidence type="ECO:0000313" key="6">
    <source>
        <dbReference type="EMBL" id="PAP78073.1"/>
    </source>
</evidence>
<organism evidence="6 7">
    <name type="scientific">Rubrivirga marina</name>
    <dbReference type="NCBI Taxonomy" id="1196024"/>
    <lineage>
        <taxon>Bacteria</taxon>
        <taxon>Pseudomonadati</taxon>
        <taxon>Rhodothermota</taxon>
        <taxon>Rhodothermia</taxon>
        <taxon>Rhodothermales</taxon>
        <taxon>Rubricoccaceae</taxon>
        <taxon>Rubrivirga</taxon>
    </lineage>
</organism>
<feature type="domain" description="Alanine racemase N-terminal" evidence="5">
    <location>
        <begin position="22"/>
        <end position="240"/>
    </location>
</feature>
<evidence type="ECO:0000256" key="1">
    <source>
        <dbReference type="ARBA" id="ARBA00022898"/>
    </source>
</evidence>
<evidence type="ECO:0000256" key="2">
    <source>
        <dbReference type="HAMAP-Rule" id="MF_02087"/>
    </source>
</evidence>
<dbReference type="PANTHER" id="PTHR10146">
    <property type="entry name" value="PROLINE SYNTHETASE CO-TRANSCRIBED BACTERIAL HOMOLOG PROTEIN"/>
    <property type="match status" value="1"/>
</dbReference>
<dbReference type="CDD" id="cd00635">
    <property type="entry name" value="PLPDE_III_YBL036c_like"/>
    <property type="match status" value="1"/>
</dbReference>